<evidence type="ECO:0000313" key="2">
    <source>
        <dbReference type="Proteomes" id="UP000011958"/>
    </source>
</evidence>
<dbReference type="VEuPathDB" id="FungiDB:PNEG_03172"/>
<dbReference type="GeneID" id="19896859"/>
<protein>
    <submittedName>
        <fullName evidence="1">Uncharacterized protein</fullName>
    </submittedName>
</protein>
<dbReference type="RefSeq" id="XP_007875235.1">
    <property type="nucleotide sequence ID" value="XM_007877044.1"/>
</dbReference>
<evidence type="ECO:0000313" key="1">
    <source>
        <dbReference type="EMBL" id="EMR08332.1"/>
    </source>
</evidence>
<dbReference type="OrthoDB" id="5349059at2759"/>
<proteinExistence type="predicted"/>
<name>M7NMA1_PNEMU</name>
<dbReference type="STRING" id="1069680.M7NMA1"/>
<sequence>MPCLCSFICFQKHKQVNSPQTADDASIRCYIRKDKPIEQESNEDTSNITCDELLSEAILRKIENDEILQKLINESKPLRDILLEIYEKIPSNNNSPFSVPKFLLDRISELRNYETNNLFLSFIQRVLYLSNQERFNT</sequence>
<dbReference type="EMBL" id="AFWA02000010">
    <property type="protein sequence ID" value="EMR08332.1"/>
    <property type="molecule type" value="Genomic_DNA"/>
</dbReference>
<dbReference type="HOGENOM" id="CLU_1865969_0_0_1"/>
<keyword evidence="2" id="KW-1185">Reference proteome</keyword>
<comment type="caution">
    <text evidence="1">The sequence shown here is derived from an EMBL/GenBank/DDBJ whole genome shotgun (WGS) entry which is preliminary data.</text>
</comment>
<gene>
    <name evidence="1" type="ORF">PNEG_03172</name>
</gene>
<accession>M7NMA1</accession>
<dbReference type="Proteomes" id="UP000011958">
    <property type="component" value="Unassembled WGS sequence"/>
</dbReference>
<organism evidence="1 2">
    <name type="scientific">Pneumocystis murina (strain B123)</name>
    <name type="common">Mouse pneumocystis pneumonia agent</name>
    <name type="synonym">Pneumocystis carinii f. sp. muris</name>
    <dbReference type="NCBI Taxonomy" id="1069680"/>
    <lineage>
        <taxon>Eukaryota</taxon>
        <taxon>Fungi</taxon>
        <taxon>Dikarya</taxon>
        <taxon>Ascomycota</taxon>
        <taxon>Taphrinomycotina</taxon>
        <taxon>Pneumocystomycetes</taxon>
        <taxon>Pneumocystaceae</taxon>
        <taxon>Pneumocystis</taxon>
    </lineage>
</organism>
<reference evidence="2" key="1">
    <citation type="journal article" date="2016" name="Nat. Commun.">
        <title>Genome analysis of three Pneumocystis species reveals adaptation mechanisms to life exclusively in mammalian hosts.</title>
        <authorList>
            <person name="Ma L."/>
            <person name="Chen Z."/>
            <person name="Huang D.W."/>
            <person name="Kutty G."/>
            <person name="Ishihara M."/>
            <person name="Wang H."/>
            <person name="Abouelleil A."/>
            <person name="Bishop L."/>
            <person name="Davey E."/>
            <person name="Deng R."/>
            <person name="Deng X."/>
            <person name="Fan L."/>
            <person name="Fantoni G."/>
            <person name="Fitzgerald M."/>
            <person name="Gogineni E."/>
            <person name="Goldberg J.M."/>
            <person name="Handley G."/>
            <person name="Hu X."/>
            <person name="Huber C."/>
            <person name="Jiao X."/>
            <person name="Jones K."/>
            <person name="Levin J.Z."/>
            <person name="Liu Y."/>
            <person name="Macdonald P."/>
            <person name="Melnikov A."/>
            <person name="Raley C."/>
            <person name="Sassi M."/>
            <person name="Sherman B.T."/>
            <person name="Song X."/>
            <person name="Sykes S."/>
            <person name="Tran B."/>
            <person name="Walsh L."/>
            <person name="Xia Y."/>
            <person name="Yang J."/>
            <person name="Young S."/>
            <person name="Zeng Q."/>
            <person name="Zheng X."/>
            <person name="Stephens R."/>
            <person name="Nusbaum C."/>
            <person name="Birren B.W."/>
            <person name="Azadi P."/>
            <person name="Lempicki R.A."/>
            <person name="Cuomo C.A."/>
            <person name="Kovacs J.A."/>
        </authorList>
    </citation>
    <scope>NUCLEOTIDE SEQUENCE [LARGE SCALE GENOMIC DNA]</scope>
    <source>
        <strain evidence="2">B123</strain>
    </source>
</reference>
<dbReference type="AlphaFoldDB" id="M7NMA1"/>